<feature type="compositionally biased region" description="Polar residues" evidence="1">
    <location>
        <begin position="148"/>
        <end position="166"/>
    </location>
</feature>
<dbReference type="EMBL" id="KN847494">
    <property type="protein sequence ID" value="KIW17817.1"/>
    <property type="molecule type" value="Genomic_DNA"/>
</dbReference>
<keyword evidence="3" id="KW-1185">Reference proteome</keyword>
<gene>
    <name evidence="2" type="ORF">PV08_05012</name>
</gene>
<feature type="compositionally biased region" description="Basic and acidic residues" evidence="1">
    <location>
        <begin position="281"/>
        <end position="295"/>
    </location>
</feature>
<feature type="region of interest" description="Disordered" evidence="1">
    <location>
        <begin position="37"/>
        <end position="81"/>
    </location>
</feature>
<feature type="compositionally biased region" description="Low complexity" evidence="1">
    <location>
        <begin position="296"/>
        <end position="306"/>
    </location>
</feature>
<accession>A0A0D1ZYS3</accession>
<feature type="compositionally biased region" description="Polar residues" evidence="1">
    <location>
        <begin position="109"/>
        <end position="140"/>
    </location>
</feature>
<name>A0A0D1ZYS3_9EURO</name>
<organism evidence="2 3">
    <name type="scientific">Exophiala spinifera</name>
    <dbReference type="NCBI Taxonomy" id="91928"/>
    <lineage>
        <taxon>Eukaryota</taxon>
        <taxon>Fungi</taxon>
        <taxon>Dikarya</taxon>
        <taxon>Ascomycota</taxon>
        <taxon>Pezizomycotina</taxon>
        <taxon>Eurotiomycetes</taxon>
        <taxon>Chaetothyriomycetidae</taxon>
        <taxon>Chaetothyriales</taxon>
        <taxon>Herpotrichiellaceae</taxon>
        <taxon>Exophiala</taxon>
    </lineage>
</organism>
<protein>
    <submittedName>
        <fullName evidence="2">Uncharacterized protein</fullName>
    </submittedName>
</protein>
<feature type="compositionally biased region" description="Low complexity" evidence="1">
    <location>
        <begin position="321"/>
        <end position="332"/>
    </location>
</feature>
<dbReference type="GeneID" id="27332095"/>
<dbReference type="HOGENOM" id="CLU_034111_0_0_1"/>
<reference evidence="2 3" key="1">
    <citation type="submission" date="2015-01" db="EMBL/GenBank/DDBJ databases">
        <title>The Genome Sequence of Exophiala spinifera CBS89968.</title>
        <authorList>
            <consortium name="The Broad Institute Genomics Platform"/>
            <person name="Cuomo C."/>
            <person name="de Hoog S."/>
            <person name="Gorbushina A."/>
            <person name="Stielow B."/>
            <person name="Teixiera M."/>
            <person name="Abouelleil A."/>
            <person name="Chapman S.B."/>
            <person name="Priest M."/>
            <person name="Young S.K."/>
            <person name="Wortman J."/>
            <person name="Nusbaum C."/>
            <person name="Birren B."/>
        </authorList>
    </citation>
    <scope>NUCLEOTIDE SEQUENCE [LARGE SCALE GENOMIC DNA]</scope>
    <source>
        <strain evidence="2 3">CBS 89968</strain>
    </source>
</reference>
<feature type="compositionally biased region" description="Polar residues" evidence="1">
    <location>
        <begin position="349"/>
        <end position="363"/>
    </location>
</feature>
<feature type="region of interest" description="Disordered" evidence="1">
    <location>
        <begin position="421"/>
        <end position="447"/>
    </location>
</feature>
<dbReference type="Proteomes" id="UP000053328">
    <property type="component" value="Unassembled WGS sequence"/>
</dbReference>
<sequence>MARRKRTPSDPASSDASQKRVAFEVPASLEHLSTISRALATSTDPGRQAASPGHSQPRQPQPGLTSSQSSSVAPASLLATNRVNPTKQIQFIVQNRPFPDAQPWPQPMPQTQSYNATSTHSARPTNQHYSRPLPSTSEVTPSAVAPANPQSFNASKPGSATSSTQEPALKPGETPSLTTHPNLIASLVARKRAENEARGFREIWAKRQAEYKMSKSAQSSPQNGLKAVESVAQQNPPDTASKSPSTRSAPMLSRASAPIKAVVDTAAATDNRVSAPATGDSKMDKGVPERRRTESDSSFSPTFPSPATGAPEKPANTVGLKGTSKSTSTSNKRYMNNPPVPQSHEHQRSLPTAPTSTQTNTSVEHAPIPPLFSDKGFRDQSQSQPQNHMSEVGQMDPTYKYSPDVTQQHAYPRIPISRQNSQSQLKAYGAQPQISSQPPVTASNPYYARSPSMSEYYKMDMQTQFYSSDQNSNTQSNSNGFDVAEVYGRSSTPMHMTYTGHLAQNPNAYMASMPPATGPLSSYGASMASPTEQPKLQSQSTNTMMTAADMVAGINTKFKVATQDGFAVPRRF</sequence>
<dbReference type="STRING" id="91928.A0A0D1ZYS3"/>
<evidence type="ECO:0000313" key="3">
    <source>
        <dbReference type="Proteomes" id="UP000053328"/>
    </source>
</evidence>
<dbReference type="AlphaFoldDB" id="A0A0D1ZYS3"/>
<dbReference type="VEuPathDB" id="FungiDB:PV08_05012"/>
<feature type="region of interest" description="Disordered" evidence="1">
    <location>
        <begin position="97"/>
        <end position="181"/>
    </location>
</feature>
<feature type="region of interest" description="Disordered" evidence="1">
    <location>
        <begin position="1"/>
        <end position="22"/>
    </location>
</feature>
<dbReference type="RefSeq" id="XP_016238033.1">
    <property type="nucleotide sequence ID" value="XM_016379356.1"/>
</dbReference>
<evidence type="ECO:0000313" key="2">
    <source>
        <dbReference type="EMBL" id="KIW17817.1"/>
    </source>
</evidence>
<proteinExistence type="predicted"/>
<feature type="compositionally biased region" description="Polar residues" evidence="1">
    <location>
        <begin position="231"/>
        <end position="248"/>
    </location>
</feature>
<feature type="compositionally biased region" description="Polar residues" evidence="1">
    <location>
        <begin position="379"/>
        <end position="389"/>
    </location>
</feature>
<feature type="compositionally biased region" description="Polar residues" evidence="1">
    <location>
        <begin position="432"/>
        <end position="444"/>
    </location>
</feature>
<feature type="region of interest" description="Disordered" evidence="1">
    <location>
        <begin position="211"/>
        <end position="403"/>
    </location>
</feature>
<evidence type="ECO:0000256" key="1">
    <source>
        <dbReference type="SAM" id="MobiDB-lite"/>
    </source>
</evidence>
<dbReference type="OrthoDB" id="4160292at2759"/>
<feature type="compositionally biased region" description="Low complexity" evidence="1">
    <location>
        <begin position="64"/>
        <end position="79"/>
    </location>
</feature>